<dbReference type="InterPro" id="IPR029063">
    <property type="entry name" value="SAM-dependent_MTases_sf"/>
</dbReference>
<dbReference type="PROSITE" id="PS52004">
    <property type="entry name" value="KS3_2"/>
    <property type="match status" value="1"/>
</dbReference>
<dbReference type="GO" id="GO:0004312">
    <property type="term" value="F:fatty acid synthase activity"/>
    <property type="evidence" value="ECO:0007669"/>
    <property type="project" value="TreeGrafter"/>
</dbReference>
<dbReference type="InterPro" id="IPR016035">
    <property type="entry name" value="Acyl_Trfase/lysoPLipase"/>
</dbReference>
<evidence type="ECO:0000256" key="6">
    <source>
        <dbReference type="ARBA" id="ARBA00023268"/>
    </source>
</evidence>
<dbReference type="InterPro" id="IPR041068">
    <property type="entry name" value="HTH_51"/>
</dbReference>
<dbReference type="GO" id="GO:0004315">
    <property type="term" value="F:3-oxoacyl-[acyl-carrier-protein] synthase activity"/>
    <property type="evidence" value="ECO:0007669"/>
    <property type="project" value="InterPro"/>
</dbReference>
<feature type="non-terminal residue" evidence="12">
    <location>
        <position position="1"/>
    </location>
</feature>
<proteinExistence type="predicted"/>
<dbReference type="GO" id="GO:0031177">
    <property type="term" value="F:phosphopantetheine binding"/>
    <property type="evidence" value="ECO:0007669"/>
    <property type="project" value="InterPro"/>
</dbReference>
<feature type="active site" description="Proton acceptor; for dehydratase activity" evidence="7">
    <location>
        <position position="1332"/>
    </location>
</feature>
<evidence type="ECO:0000259" key="11">
    <source>
        <dbReference type="PROSITE" id="PS52019"/>
    </source>
</evidence>
<dbReference type="GO" id="GO:0032259">
    <property type="term" value="P:methylation"/>
    <property type="evidence" value="ECO:0007669"/>
    <property type="project" value="UniProtKB-KW"/>
</dbReference>
<feature type="region of interest" description="Disordered" evidence="8">
    <location>
        <begin position="1652"/>
        <end position="1680"/>
    </location>
</feature>
<dbReference type="InterPro" id="IPR042104">
    <property type="entry name" value="PKS_dehydratase_sf"/>
</dbReference>
<dbReference type="InterPro" id="IPR020841">
    <property type="entry name" value="PKS_Beta-ketoAc_synthase_dom"/>
</dbReference>
<dbReference type="SMART" id="SM00827">
    <property type="entry name" value="PKS_AT"/>
    <property type="match status" value="1"/>
</dbReference>
<feature type="non-terminal residue" evidence="12">
    <location>
        <position position="2654"/>
    </location>
</feature>
<evidence type="ECO:0000256" key="2">
    <source>
        <dbReference type="ARBA" id="ARBA00022450"/>
    </source>
</evidence>
<dbReference type="InterPro" id="IPR029058">
    <property type="entry name" value="AB_hydrolase_fold"/>
</dbReference>
<dbReference type="Gene3D" id="3.40.50.1820">
    <property type="entry name" value="alpha/beta hydrolase"/>
    <property type="match status" value="1"/>
</dbReference>
<dbReference type="Pfam" id="PF00550">
    <property type="entry name" value="PP-binding"/>
    <property type="match status" value="2"/>
</dbReference>
<dbReference type="GO" id="GO:0044550">
    <property type="term" value="P:secondary metabolite biosynthetic process"/>
    <property type="evidence" value="ECO:0007669"/>
    <property type="project" value="TreeGrafter"/>
</dbReference>
<dbReference type="CDD" id="cd00833">
    <property type="entry name" value="PKS"/>
    <property type="match status" value="1"/>
</dbReference>
<dbReference type="Gene3D" id="1.10.1200.10">
    <property type="entry name" value="ACP-like"/>
    <property type="match status" value="2"/>
</dbReference>
<dbReference type="Pfam" id="PF00109">
    <property type="entry name" value="ketoacyl-synt"/>
    <property type="match status" value="1"/>
</dbReference>
<keyword evidence="13" id="KW-1185">Reference proteome</keyword>
<dbReference type="Pfam" id="PF00698">
    <property type="entry name" value="Acyl_transf_1"/>
    <property type="match status" value="1"/>
</dbReference>
<dbReference type="InterPro" id="IPR018201">
    <property type="entry name" value="Ketoacyl_synth_AS"/>
</dbReference>
<dbReference type="EMBL" id="JAUEPO010000002">
    <property type="protein sequence ID" value="KAK3332590.1"/>
    <property type="molecule type" value="Genomic_DNA"/>
</dbReference>
<evidence type="ECO:0000256" key="1">
    <source>
        <dbReference type="ARBA" id="ARBA00004721"/>
    </source>
</evidence>
<dbReference type="PROSITE" id="PS00012">
    <property type="entry name" value="PHOSPHOPANTETHEINE"/>
    <property type="match status" value="2"/>
</dbReference>
<dbReference type="Gene3D" id="3.40.50.150">
    <property type="entry name" value="Vaccinia Virus protein VP39"/>
    <property type="match status" value="1"/>
</dbReference>
<keyword evidence="2" id="KW-0596">Phosphopantetheine</keyword>
<feature type="domain" description="Ketosynthase family 3 (KS3)" evidence="10">
    <location>
        <begin position="393"/>
        <end position="818"/>
    </location>
</feature>
<dbReference type="SUPFAM" id="SSF55048">
    <property type="entry name" value="Probable ACP-binding domain of malonyl-CoA ACP transacylase"/>
    <property type="match status" value="1"/>
</dbReference>
<dbReference type="InterPro" id="IPR013217">
    <property type="entry name" value="Methyltransf_12"/>
</dbReference>
<dbReference type="Pfam" id="PF08242">
    <property type="entry name" value="Methyltransf_12"/>
    <property type="match status" value="1"/>
</dbReference>
<dbReference type="PANTHER" id="PTHR43775:SF21">
    <property type="entry name" value="NON-REDUCING POLYKETIDE SYNTHASE AUSA-RELATED"/>
    <property type="match status" value="1"/>
</dbReference>
<evidence type="ECO:0000256" key="5">
    <source>
        <dbReference type="ARBA" id="ARBA00022679"/>
    </source>
</evidence>
<reference evidence="12" key="1">
    <citation type="journal article" date="2023" name="Mol. Phylogenet. Evol.">
        <title>Genome-scale phylogeny and comparative genomics of the fungal order Sordariales.</title>
        <authorList>
            <person name="Hensen N."/>
            <person name="Bonometti L."/>
            <person name="Westerberg I."/>
            <person name="Brannstrom I.O."/>
            <person name="Guillou S."/>
            <person name="Cros-Aarteil S."/>
            <person name="Calhoun S."/>
            <person name="Haridas S."/>
            <person name="Kuo A."/>
            <person name="Mondo S."/>
            <person name="Pangilinan J."/>
            <person name="Riley R."/>
            <person name="LaButti K."/>
            <person name="Andreopoulos B."/>
            <person name="Lipzen A."/>
            <person name="Chen C."/>
            <person name="Yan M."/>
            <person name="Daum C."/>
            <person name="Ng V."/>
            <person name="Clum A."/>
            <person name="Steindorff A."/>
            <person name="Ohm R.A."/>
            <person name="Martin F."/>
            <person name="Silar P."/>
            <person name="Natvig D.O."/>
            <person name="Lalanne C."/>
            <person name="Gautier V."/>
            <person name="Ament-Velasquez S.L."/>
            <person name="Kruys A."/>
            <person name="Hutchinson M.I."/>
            <person name="Powell A.J."/>
            <person name="Barry K."/>
            <person name="Miller A.N."/>
            <person name="Grigoriev I.V."/>
            <person name="Debuchy R."/>
            <person name="Gladieux P."/>
            <person name="Hiltunen Thoren M."/>
            <person name="Johannesson H."/>
        </authorList>
    </citation>
    <scope>NUCLEOTIDE SEQUENCE</scope>
    <source>
        <strain evidence="12">SMH4131-1</strain>
    </source>
</reference>
<dbReference type="SUPFAM" id="SSF53335">
    <property type="entry name" value="S-adenosyl-L-methionine-dependent methyltransferases"/>
    <property type="match status" value="1"/>
</dbReference>
<dbReference type="SMART" id="SM00825">
    <property type="entry name" value="PKS_KS"/>
    <property type="match status" value="1"/>
</dbReference>
<dbReference type="Proteomes" id="UP001286456">
    <property type="component" value="Unassembled WGS sequence"/>
</dbReference>
<organism evidence="12 13">
    <name type="scientific">Cercophora scortea</name>
    <dbReference type="NCBI Taxonomy" id="314031"/>
    <lineage>
        <taxon>Eukaryota</taxon>
        <taxon>Fungi</taxon>
        <taxon>Dikarya</taxon>
        <taxon>Ascomycota</taxon>
        <taxon>Pezizomycotina</taxon>
        <taxon>Sordariomycetes</taxon>
        <taxon>Sordariomycetidae</taxon>
        <taxon>Sordariales</taxon>
        <taxon>Lasiosphaeriaceae</taxon>
        <taxon>Cercophora</taxon>
    </lineage>
</organism>
<dbReference type="PROSITE" id="PS52019">
    <property type="entry name" value="PKS_MFAS_DH"/>
    <property type="match status" value="1"/>
</dbReference>
<feature type="region of interest" description="Disordered" evidence="8">
    <location>
        <begin position="1765"/>
        <end position="1803"/>
    </location>
</feature>
<dbReference type="PROSITE" id="PS50075">
    <property type="entry name" value="CARRIER"/>
    <property type="match status" value="2"/>
</dbReference>
<dbReference type="InterPro" id="IPR009081">
    <property type="entry name" value="PP-bd_ACP"/>
</dbReference>
<feature type="region of interest" description="C-terminal hotdog fold" evidence="7">
    <location>
        <begin position="1468"/>
        <end position="1626"/>
    </location>
</feature>
<evidence type="ECO:0000259" key="10">
    <source>
        <dbReference type="PROSITE" id="PS52004"/>
    </source>
</evidence>
<dbReference type="PROSITE" id="PS00606">
    <property type="entry name" value="KS3_1"/>
    <property type="match status" value="1"/>
</dbReference>
<evidence type="ECO:0000313" key="13">
    <source>
        <dbReference type="Proteomes" id="UP001286456"/>
    </source>
</evidence>
<dbReference type="InterPro" id="IPR020806">
    <property type="entry name" value="PKS_PP-bd"/>
</dbReference>
<dbReference type="SUPFAM" id="SSF47336">
    <property type="entry name" value="ACP-like"/>
    <property type="match status" value="2"/>
</dbReference>
<dbReference type="InterPro" id="IPR032088">
    <property type="entry name" value="SAT"/>
</dbReference>
<evidence type="ECO:0000256" key="4">
    <source>
        <dbReference type="ARBA" id="ARBA00022603"/>
    </source>
</evidence>
<dbReference type="InterPro" id="IPR036736">
    <property type="entry name" value="ACP-like_sf"/>
</dbReference>
<dbReference type="Gene3D" id="3.40.47.10">
    <property type="match status" value="1"/>
</dbReference>
<dbReference type="PANTHER" id="PTHR43775">
    <property type="entry name" value="FATTY ACID SYNTHASE"/>
    <property type="match status" value="1"/>
</dbReference>
<dbReference type="Gene3D" id="3.30.70.3290">
    <property type="match status" value="1"/>
</dbReference>
<accession>A0AAE0IX64</accession>
<reference evidence="12" key="2">
    <citation type="submission" date="2023-06" db="EMBL/GenBank/DDBJ databases">
        <authorList>
            <consortium name="Lawrence Berkeley National Laboratory"/>
            <person name="Haridas S."/>
            <person name="Hensen N."/>
            <person name="Bonometti L."/>
            <person name="Westerberg I."/>
            <person name="Brannstrom I.O."/>
            <person name="Guillou S."/>
            <person name="Cros-Aarteil S."/>
            <person name="Calhoun S."/>
            <person name="Kuo A."/>
            <person name="Mondo S."/>
            <person name="Pangilinan J."/>
            <person name="Riley R."/>
            <person name="Labutti K."/>
            <person name="Andreopoulos B."/>
            <person name="Lipzen A."/>
            <person name="Chen C."/>
            <person name="Yanf M."/>
            <person name="Daum C."/>
            <person name="Ng V."/>
            <person name="Clum A."/>
            <person name="Steindorff A."/>
            <person name="Ohm R."/>
            <person name="Martin F."/>
            <person name="Silar P."/>
            <person name="Natvig D."/>
            <person name="Lalanne C."/>
            <person name="Gautier V."/>
            <person name="Ament-Velasquez S.L."/>
            <person name="Kruys A."/>
            <person name="Hutchinson M.I."/>
            <person name="Powell A.J."/>
            <person name="Barry K."/>
            <person name="Miller A.N."/>
            <person name="Grigoriev I.V."/>
            <person name="Debuchy R."/>
            <person name="Gladieux P."/>
            <person name="Thoren M.H."/>
            <person name="Johannesson H."/>
        </authorList>
    </citation>
    <scope>NUCLEOTIDE SEQUENCE</scope>
    <source>
        <strain evidence="12">SMH4131-1</strain>
    </source>
</reference>
<dbReference type="Pfam" id="PF16073">
    <property type="entry name" value="SAT"/>
    <property type="match status" value="1"/>
</dbReference>
<comment type="caution">
    <text evidence="12">The sequence shown here is derived from an EMBL/GenBank/DDBJ whole genome shotgun (WGS) entry which is preliminary data.</text>
</comment>
<dbReference type="Pfam" id="PF20434">
    <property type="entry name" value="BD-FAE"/>
    <property type="match status" value="1"/>
</dbReference>
<dbReference type="Gene3D" id="3.40.366.10">
    <property type="entry name" value="Malonyl-Coenzyme A Acyl Carrier Protein, domain 2"/>
    <property type="match status" value="2"/>
</dbReference>
<dbReference type="InterPro" id="IPR049552">
    <property type="entry name" value="PKS_DH_N"/>
</dbReference>
<dbReference type="InterPro" id="IPR050091">
    <property type="entry name" value="PKS_NRPS_Biosynth_Enz"/>
</dbReference>
<dbReference type="InterPro" id="IPR006162">
    <property type="entry name" value="Ppantetheine_attach_site"/>
</dbReference>
<dbReference type="GO" id="GO:0008168">
    <property type="term" value="F:methyltransferase activity"/>
    <property type="evidence" value="ECO:0007669"/>
    <property type="project" value="UniProtKB-KW"/>
</dbReference>
<dbReference type="GO" id="GO:0006633">
    <property type="term" value="P:fatty acid biosynthetic process"/>
    <property type="evidence" value="ECO:0007669"/>
    <property type="project" value="InterPro"/>
</dbReference>
<dbReference type="InterPro" id="IPR049551">
    <property type="entry name" value="PKS_DH_C"/>
</dbReference>
<feature type="active site" description="Proton donor; for dehydratase activity" evidence="7">
    <location>
        <position position="1529"/>
    </location>
</feature>
<feature type="domain" description="Carrier" evidence="9">
    <location>
        <begin position="1804"/>
        <end position="1880"/>
    </location>
</feature>
<dbReference type="SUPFAM" id="SSF53474">
    <property type="entry name" value="alpha/beta-Hydrolases"/>
    <property type="match status" value="1"/>
</dbReference>
<evidence type="ECO:0000313" key="12">
    <source>
        <dbReference type="EMBL" id="KAK3332590.1"/>
    </source>
</evidence>
<dbReference type="InterPro" id="IPR014030">
    <property type="entry name" value="Ketoacyl_synth_N"/>
</dbReference>
<dbReference type="InterPro" id="IPR014031">
    <property type="entry name" value="Ketoacyl_synth_C"/>
</dbReference>
<comment type="pathway">
    <text evidence="1">Secondary metabolite biosynthesis; terpenoid biosynthesis.</text>
</comment>
<dbReference type="InterPro" id="IPR016039">
    <property type="entry name" value="Thiolase-like"/>
</dbReference>
<dbReference type="SMART" id="SM00823">
    <property type="entry name" value="PKS_PP"/>
    <property type="match status" value="2"/>
</dbReference>
<dbReference type="InterPro" id="IPR049492">
    <property type="entry name" value="BD-FAE-like_dom"/>
</dbReference>
<keyword evidence="4" id="KW-0489">Methyltransferase</keyword>
<dbReference type="Pfam" id="PF21089">
    <property type="entry name" value="PKS_DH_N"/>
    <property type="match status" value="1"/>
</dbReference>
<dbReference type="Gene3D" id="3.10.129.110">
    <property type="entry name" value="Polyketide synthase dehydratase"/>
    <property type="match status" value="1"/>
</dbReference>
<dbReference type="SUPFAM" id="SSF53901">
    <property type="entry name" value="Thiolase-like"/>
    <property type="match status" value="1"/>
</dbReference>
<dbReference type="Pfam" id="PF14765">
    <property type="entry name" value="PS-DH"/>
    <property type="match status" value="1"/>
</dbReference>
<feature type="region of interest" description="N-terminal hotdog fold" evidence="7">
    <location>
        <begin position="1298"/>
        <end position="1438"/>
    </location>
</feature>
<dbReference type="SUPFAM" id="SSF52151">
    <property type="entry name" value="FabD/lysophospholipase-like"/>
    <property type="match status" value="1"/>
</dbReference>
<dbReference type="InterPro" id="IPR014043">
    <property type="entry name" value="Acyl_transferase_dom"/>
</dbReference>
<dbReference type="InterPro" id="IPR001227">
    <property type="entry name" value="Ac_transferase_dom_sf"/>
</dbReference>
<feature type="compositionally biased region" description="Low complexity" evidence="8">
    <location>
        <begin position="1786"/>
        <end position="1795"/>
    </location>
</feature>
<protein>
    <recommendedName>
        <fullName evidence="14">Polyketide synthase</fullName>
    </recommendedName>
</protein>
<keyword evidence="6" id="KW-0511">Multifunctional enzyme</keyword>
<dbReference type="Pfam" id="PF18558">
    <property type="entry name" value="HTH_51"/>
    <property type="match status" value="1"/>
</dbReference>
<evidence type="ECO:0000256" key="8">
    <source>
        <dbReference type="SAM" id="MobiDB-lite"/>
    </source>
</evidence>
<gene>
    <name evidence="12" type="ORF">B0T19DRAFT_457479</name>
</gene>
<name>A0AAE0IX64_9PEZI</name>
<sequence length="2654" mass="288343">PSSVVFGSLSLWPSVDQLDQLHKDLTQSRQLSPVALAIRQLPAYWDALVSFDPAISSLPGRHAAEQLASWVSTGAVGAPSQEAPHNSLTMPVTIIGHLCEYLRYLRHSQEQPALQNSILENVGKNGGGFQGFCAGLLSALAVAGATDEDEIGVRGALFVRCAFAIGVYIDLDALNVGDTSSLAVRWKSPETLESIQKVVDRHDSAYISVHKDTHDATITASKPAMTGLAAELSGMGVAVLQTGLVGRYHSIAHGNVPDKIMRSLEAFMYGNGVSQQLNGASLQAAKVRSNFDGQVIASDDAEAIQIALRCILLQRSNWHAVMSSVASTLHELQGSLEKNYQEGAAPFILSVGADAVPSSVAKEVRVVKASKIAGTIHTTAPPRDSRSPYKYPDHAIAVIGMACKFPGADSVDEFWQLLKAGTSMVEPVPSARWPDSTRPSNGKSDSKSSQKQKYWGNFMRDVGCFDHRFFKKSAREAASMDPQQRLLLQTAYEAMESSGYLAPSSHVARSKDIGCYLGLCATDYDANTASHPPNAFSTLGTLRAFLSGKISHFFGWSGPSLTFDTACSSSAVAIHTACRALQAGECSQAVAGGVSLFTTPYLYENLAAAHFLSPTGATKPFDAKANGYCRGEGLGLIVLKKLSAAVADGDNILGVITGSALNQNDSCVPIMVPFSASQSTLYERVAKEAGISPLDVTFVEAHGTGTPVGDPIEMESIRNVFGGAQRRTPLVVSSVKGNIGHLEGASGVAGVIKAILQMQNRTACVQASFGSLNPKIPALEPDRLTIPTRNQPLPEGLLAACVNNYGAAGSNSAIMLLEAPKKEVTVPSTSPAASCYPFLITANSTASLLAYCNELRAYCQKNVLSGDVSAKLLRNVAFSLAKRQNQDLQHAFLTSSSNIQDLLAQLSGAQKTQIQRPAKPNPVILAFGGQVNNHVGLNQHLWQSSTLHRFHLDRCDEALRGLGCDGLYPAIFQTEPITNIVALHSMVFALQYAGAMSWIDSGLKVDAVIGHSLGQLTALCVSGTLSLEDGLKFVTGRATIMKKLWGPEPGSMIAVESDTATISSLLRKSQSTLEIACYNGPTSHVLVGDAESVDGFAQEASQQGLKFKRLSVTNGFHSKFTDVMVPHLTALASTLTFHTPSIPIETCSDSQTWAIPGARLLAEHTRDPVFFGQAVQRLANSLGPCTWLEAGADSSIAAMARRALTSADVQGHSFLSMTMNKPTASDALVDTTLQLWKKGHSVQFWNFHRRQGSEYETLRLPSYQFEKNKHWLDIIPPVTAGPPQGPPQVVTVVQVELPRTLITLTERESKDSPAVFRINPDCDEYKTLVAGHRVAGSALCPATVYIEMAARACRILVPEGESDGSLVAVRNLNIGSPCGMAVGQEMYITLQSAAAKHNSSIQSWVFNVSTSGQSKHNKTHQTKVLHCEGVVELQHRSGQAELCHELERYERLTEGTEKIEALFRDNDSESVRGKSLYKMFTRVVEYSDCYRGIKSVAAKDHRIAGTVTMPEAALHDSIKNTLTQPPLMDSFMQLAGFHANNIYPCAETDVYVFTKMDRLQFGTGFRALGQTDLKGKSWKIFSNLTAVGLGDKELANDIFVFDAETGRLVVLILGARFTNVKLKSLTKVLSSVNSTASTDEHAQLTNVIAQQPKEVRQPPTTPKIPDTVSEKPKAKPAGPSPAVSVFNDICVIVENLAEVPREKIKRNISLEDVGVDSLMMMEVISEISDHFSIDLPIEDLLTLPDVGSFVDYLVRRGCGAAAQSSTTSLVSESKDNSEGDSDSSDVDTSSTLPSSAVSTPAESQISGDIVPKLAALLQEHLELPEPPALAANLADLGLDSLLCIELASDIEDMFSVEVDMYQLNEKSSFRDLVNLVNPNFGAEDVVSTTALAKAISSIQPPTTRQSEPRDATLINAQQRFEEIRLDFDKFSREQQFANFWTNVYPDQAILVLSYIDDAFKKLGVDLRNVPQGHPIPRLQGVLPKHSHLVNRLHKILSDGGYVSVSDEETQSYTRTAKPFTLAAPQVLLADMIRKFPVHEAESLLLNITGSRLAECLTGKVDPLQILFANKTNRQLMADVYDKAPMCQATTQLLSRYLLDIFSSIPAGETVHLLEVGGGTGGTTRFLVDTLTRHGISFTYTFTDISSALVGGAKKKFAAYDCMRYLTLDCEKAPAPDQIGKYHVIISTNCIHATSDATLSLANLRAMLRPQDGIMALVEFTRGLYWFDLVYGLLEGWWLFGDGRKHALVDEWFWNKSLRAAGYEHVSWTDGDTEEARTLRFICGFTSNPQQLPALVKPAEMVLSRRAGVPMETVVWKTEGELELCADIYYPPDGEGDARPRPIALLIHGGGHVVFSRRDIHMKHIKMLLQRGFLPVSTDYRLCPEMTLATGPMADSVDALRWVRETLPGIMEERIARGNQPAVRIDVAKVAAVGWSSGGHLAMTLGYAAEAQGVKAPDVILAFYCPSNFEDEWWTKPIYPRCVREQPGDDGGYDLLEGVRDQPASFSSSCPNLGMSLRDERWRLIIHYNWNAQLVPLLIKGLPSKAKALVTKTPIDSLRNLPMPSLDEIRAVSPYSQIVLGNYRTPTFMVHGLRDDLIPWEQSRRTIETLRERGVEGEVAVPDAGHAFDLFKAEDPMGTGWAAVEKGYAFVCRHV</sequence>
<keyword evidence="3" id="KW-0597">Phosphoprotein</keyword>
<evidence type="ECO:0000256" key="7">
    <source>
        <dbReference type="PROSITE-ProRule" id="PRU01363"/>
    </source>
</evidence>
<feature type="domain" description="PKS/mFAS DH" evidence="11">
    <location>
        <begin position="1298"/>
        <end position="1626"/>
    </location>
</feature>
<evidence type="ECO:0008006" key="14">
    <source>
        <dbReference type="Google" id="ProtNLM"/>
    </source>
</evidence>
<dbReference type="InterPro" id="IPR049900">
    <property type="entry name" value="PKS_mFAS_DH"/>
</dbReference>
<evidence type="ECO:0000259" key="9">
    <source>
        <dbReference type="PROSITE" id="PS50075"/>
    </source>
</evidence>
<evidence type="ECO:0000256" key="3">
    <source>
        <dbReference type="ARBA" id="ARBA00022553"/>
    </source>
</evidence>
<feature type="domain" description="Carrier" evidence="9">
    <location>
        <begin position="1680"/>
        <end position="1757"/>
    </location>
</feature>
<keyword evidence="5" id="KW-0808">Transferase</keyword>
<dbReference type="InterPro" id="IPR016036">
    <property type="entry name" value="Malonyl_transacylase_ACP-bd"/>
</dbReference>
<dbReference type="Pfam" id="PF02801">
    <property type="entry name" value="Ketoacyl-synt_C"/>
    <property type="match status" value="1"/>
</dbReference>
<feature type="region of interest" description="Disordered" evidence="8">
    <location>
        <begin position="427"/>
        <end position="450"/>
    </location>
</feature>